<gene>
    <name evidence="2" type="ordered locus">RB2501_10812</name>
</gene>
<dbReference type="GO" id="GO:0032784">
    <property type="term" value="P:regulation of DNA-templated transcription elongation"/>
    <property type="evidence" value="ECO:0007669"/>
    <property type="project" value="InterPro"/>
</dbReference>
<dbReference type="OrthoDB" id="192847at2"/>
<dbReference type="AlphaFoldDB" id="A4CMB9"/>
<proteinExistence type="predicted"/>
<sequence>MKYKQLLIEKKEYVLLKRYVNLSAHYHDATLWQSIQKLLTELDSAKIVDEAEMQNDVVRFHSIITVTSENGWSRRVQLVLPPERDVSKDKISILTPMGIALFGYAEGDTVSWEFPSGPKRLRIEKVEQEPVFIDTNLLI</sequence>
<dbReference type="PANTHER" id="PTHR30437:SF5">
    <property type="entry name" value="REGULATOR OF NUCLEOSIDE DIPHOSPHATE KINASE"/>
    <property type="match status" value="1"/>
</dbReference>
<keyword evidence="3" id="KW-1185">Reference proteome</keyword>
<dbReference type="PANTHER" id="PTHR30437">
    <property type="entry name" value="TRANSCRIPTION ELONGATION FACTOR GREA"/>
    <property type="match status" value="1"/>
</dbReference>
<evidence type="ECO:0000313" key="3">
    <source>
        <dbReference type="Proteomes" id="UP000009049"/>
    </source>
</evidence>
<dbReference type="eggNOG" id="COG0782">
    <property type="taxonomic scope" value="Bacteria"/>
</dbReference>
<dbReference type="GO" id="GO:0003677">
    <property type="term" value="F:DNA binding"/>
    <property type="evidence" value="ECO:0007669"/>
    <property type="project" value="InterPro"/>
</dbReference>
<accession>A4CMB9</accession>
<dbReference type="HOGENOM" id="CLU_120358_1_2_10"/>
<dbReference type="GO" id="GO:0006354">
    <property type="term" value="P:DNA-templated transcription elongation"/>
    <property type="evidence" value="ECO:0007669"/>
    <property type="project" value="TreeGrafter"/>
</dbReference>
<organism evidence="2 3">
    <name type="scientific">Robiginitalea biformata (strain ATCC BAA-864 / DSM 15991 / KCTC 12146 / HTCC2501)</name>
    <dbReference type="NCBI Taxonomy" id="313596"/>
    <lineage>
        <taxon>Bacteria</taxon>
        <taxon>Pseudomonadati</taxon>
        <taxon>Bacteroidota</taxon>
        <taxon>Flavobacteriia</taxon>
        <taxon>Flavobacteriales</taxon>
        <taxon>Flavobacteriaceae</taxon>
        <taxon>Robiginitalea</taxon>
    </lineage>
</organism>
<dbReference type="Proteomes" id="UP000009049">
    <property type="component" value="Chromosome"/>
</dbReference>
<dbReference type="InterPro" id="IPR023459">
    <property type="entry name" value="Tscrpt_elong_fac_GreA/B_fam"/>
</dbReference>
<name>A4CMB9_ROBBH</name>
<keyword evidence="2" id="KW-0808">Transferase</keyword>
<dbReference type="InterPro" id="IPR001437">
    <property type="entry name" value="Tscrpt_elong_fac_GreA/B_C"/>
</dbReference>
<dbReference type="RefSeq" id="WP_015754132.1">
    <property type="nucleotide sequence ID" value="NC_013222.1"/>
</dbReference>
<dbReference type="STRING" id="313596.RB2501_10812"/>
<dbReference type="GO" id="GO:0070063">
    <property type="term" value="F:RNA polymerase binding"/>
    <property type="evidence" value="ECO:0007669"/>
    <property type="project" value="InterPro"/>
</dbReference>
<dbReference type="GO" id="GO:0016301">
    <property type="term" value="F:kinase activity"/>
    <property type="evidence" value="ECO:0007669"/>
    <property type="project" value="UniProtKB-KW"/>
</dbReference>
<dbReference type="KEGG" id="rbi:RB2501_10812"/>
<evidence type="ECO:0000313" key="2">
    <source>
        <dbReference type="EMBL" id="EAR14811.1"/>
    </source>
</evidence>
<evidence type="ECO:0000259" key="1">
    <source>
        <dbReference type="Pfam" id="PF01272"/>
    </source>
</evidence>
<dbReference type="EMBL" id="CP001712">
    <property type="protein sequence ID" value="EAR14811.1"/>
    <property type="molecule type" value="Genomic_DNA"/>
</dbReference>
<reference evidence="2 3" key="1">
    <citation type="journal article" date="2009" name="J. Bacteriol.">
        <title>Complete genome sequence of Robiginitalea biformata HTCC2501.</title>
        <authorList>
            <person name="Oh H.M."/>
            <person name="Giovannoni S.J."/>
            <person name="Lee K."/>
            <person name="Ferriera S."/>
            <person name="Johnson J."/>
            <person name="Cho J.C."/>
        </authorList>
    </citation>
    <scope>NUCLEOTIDE SEQUENCE [LARGE SCALE GENOMIC DNA]</scope>
    <source>
        <strain evidence="3">ATCC BAA-864 / HTCC2501 / KCTC 12146</strain>
    </source>
</reference>
<dbReference type="Pfam" id="PF01272">
    <property type="entry name" value="GreA_GreB"/>
    <property type="match status" value="1"/>
</dbReference>
<keyword evidence="2" id="KW-0418">Kinase</keyword>
<protein>
    <submittedName>
        <fullName evidence="2">Nucleoside diphosphate kinase regulator</fullName>
    </submittedName>
</protein>
<dbReference type="SUPFAM" id="SSF54534">
    <property type="entry name" value="FKBP-like"/>
    <property type="match status" value="1"/>
</dbReference>
<feature type="domain" description="Transcription elongation factor GreA/GreB C-terminal" evidence="1">
    <location>
        <begin position="54"/>
        <end position="128"/>
    </location>
</feature>
<dbReference type="Gene3D" id="3.10.50.30">
    <property type="entry name" value="Transcription elongation factor, GreA/GreB, C-terminal domain"/>
    <property type="match status" value="1"/>
</dbReference>
<dbReference type="InterPro" id="IPR036953">
    <property type="entry name" value="GreA/GreB_C_sf"/>
</dbReference>